<dbReference type="KEGG" id="hfl:PUV54_11580"/>
<feature type="transmembrane region" description="Helical" evidence="10">
    <location>
        <begin position="93"/>
        <end position="112"/>
    </location>
</feature>
<evidence type="ECO:0000313" key="11">
    <source>
        <dbReference type="EMBL" id="WDI30595.1"/>
    </source>
</evidence>
<dbReference type="PANTHER" id="PTHR30578:SF0">
    <property type="entry name" value="ION-TRANSLOCATING OXIDOREDUCTASE COMPLEX SUBUNIT D"/>
    <property type="match status" value="1"/>
</dbReference>
<protein>
    <submittedName>
        <fullName evidence="11">RnfABCDGE type electron transport complex subunit D</fullName>
    </submittedName>
</protein>
<organism evidence="11 12">
    <name type="scientific">Hyphococcus flavus</name>
    <dbReference type="NCBI Taxonomy" id="1866326"/>
    <lineage>
        <taxon>Bacteria</taxon>
        <taxon>Pseudomonadati</taxon>
        <taxon>Pseudomonadota</taxon>
        <taxon>Alphaproteobacteria</taxon>
        <taxon>Parvularculales</taxon>
        <taxon>Parvularculaceae</taxon>
        <taxon>Hyphococcus</taxon>
    </lineage>
</organism>
<dbReference type="GO" id="GO:0055085">
    <property type="term" value="P:transmembrane transport"/>
    <property type="evidence" value="ECO:0007669"/>
    <property type="project" value="InterPro"/>
</dbReference>
<feature type="compositionally biased region" description="Basic and acidic residues" evidence="9">
    <location>
        <begin position="259"/>
        <end position="269"/>
    </location>
</feature>
<evidence type="ECO:0000256" key="4">
    <source>
        <dbReference type="ARBA" id="ARBA00022643"/>
    </source>
</evidence>
<reference evidence="11" key="1">
    <citation type="submission" date="2023-02" db="EMBL/GenBank/DDBJ databases">
        <title>Genome sequence of Hyphococcus flavus.</title>
        <authorList>
            <person name="Rong J.-C."/>
            <person name="Zhao Q."/>
            <person name="Yi M."/>
            <person name="Wu J.-Y."/>
        </authorList>
    </citation>
    <scope>NUCLEOTIDE SEQUENCE</scope>
    <source>
        <strain evidence="11">MCCC 1K03223</strain>
    </source>
</reference>
<dbReference type="PANTHER" id="PTHR30578">
    <property type="entry name" value="ELECTRON TRANSPORT COMPLEX PROTEIN RNFD"/>
    <property type="match status" value="1"/>
</dbReference>
<feature type="transmembrane region" description="Helical" evidence="10">
    <location>
        <begin position="118"/>
        <end position="137"/>
    </location>
</feature>
<evidence type="ECO:0000256" key="6">
    <source>
        <dbReference type="ARBA" id="ARBA00022967"/>
    </source>
</evidence>
<dbReference type="Proteomes" id="UP001214043">
    <property type="component" value="Chromosome"/>
</dbReference>
<gene>
    <name evidence="11" type="ORF">PUV54_11580</name>
</gene>
<name>A0AAF0CBC2_9PROT</name>
<dbReference type="GO" id="GO:0005886">
    <property type="term" value="C:plasma membrane"/>
    <property type="evidence" value="ECO:0007669"/>
    <property type="project" value="TreeGrafter"/>
</dbReference>
<feature type="transmembrane region" description="Helical" evidence="10">
    <location>
        <begin position="144"/>
        <end position="162"/>
    </location>
</feature>
<keyword evidence="2" id="KW-0597">Phosphoprotein</keyword>
<feature type="transmembrane region" description="Helical" evidence="10">
    <location>
        <begin position="63"/>
        <end position="81"/>
    </location>
</feature>
<accession>A0AAF0CBC2</accession>
<dbReference type="AlphaFoldDB" id="A0AAF0CBC2"/>
<evidence type="ECO:0000313" key="12">
    <source>
        <dbReference type="Proteomes" id="UP001214043"/>
    </source>
</evidence>
<sequence length="277" mass="30014">MSAVLAFGLAMRAFAITPIQVASIATAALFAQYLGSVMTATRFDPRSALVTTLSLSLLLRADGVTPLIIAALIGVGSKFMFRIHNKHIFNPANAGIVALLLLSEGPLLNAAWTTPGQWGTALWFAMLLAGAGLFVTYRAARFDVPLIFLGAFAALIFVRAIWLGDPLAIPLLRLQNGALILFAFFMISDPKTTPDGSIARAVFSVSAALIAYVLTYHFYIADGLFYALAIVCIARPFLELFDPSPRYQWGDPVSTPKLRIPEKSRRTEPAPHLYPAE</sequence>
<proteinExistence type="predicted"/>
<keyword evidence="12" id="KW-1185">Reference proteome</keyword>
<evidence type="ECO:0000256" key="9">
    <source>
        <dbReference type="SAM" id="MobiDB-lite"/>
    </source>
</evidence>
<evidence type="ECO:0000256" key="1">
    <source>
        <dbReference type="ARBA" id="ARBA00022448"/>
    </source>
</evidence>
<dbReference type="RefSeq" id="WP_274492403.1">
    <property type="nucleotide sequence ID" value="NZ_CP118166.1"/>
</dbReference>
<evidence type="ECO:0000256" key="7">
    <source>
        <dbReference type="ARBA" id="ARBA00022989"/>
    </source>
</evidence>
<keyword evidence="7 10" id="KW-1133">Transmembrane helix</keyword>
<keyword evidence="3" id="KW-0285">Flavoprotein</keyword>
<keyword evidence="4" id="KW-0288">FMN</keyword>
<evidence type="ECO:0000256" key="8">
    <source>
        <dbReference type="ARBA" id="ARBA00023136"/>
    </source>
</evidence>
<evidence type="ECO:0000256" key="2">
    <source>
        <dbReference type="ARBA" id="ARBA00022553"/>
    </source>
</evidence>
<keyword evidence="1" id="KW-0813">Transport</keyword>
<keyword evidence="6" id="KW-1278">Translocase</keyword>
<evidence type="ECO:0000256" key="10">
    <source>
        <dbReference type="SAM" id="Phobius"/>
    </source>
</evidence>
<feature type="transmembrane region" description="Helical" evidence="10">
    <location>
        <begin position="199"/>
        <end position="218"/>
    </location>
</feature>
<evidence type="ECO:0000256" key="3">
    <source>
        <dbReference type="ARBA" id="ARBA00022630"/>
    </source>
</evidence>
<keyword evidence="5 10" id="KW-0812">Transmembrane</keyword>
<evidence type="ECO:0000256" key="5">
    <source>
        <dbReference type="ARBA" id="ARBA00022692"/>
    </source>
</evidence>
<dbReference type="EMBL" id="CP118166">
    <property type="protein sequence ID" value="WDI30595.1"/>
    <property type="molecule type" value="Genomic_DNA"/>
</dbReference>
<feature type="region of interest" description="Disordered" evidence="9">
    <location>
        <begin position="256"/>
        <end position="277"/>
    </location>
</feature>
<dbReference type="InterPro" id="IPR004338">
    <property type="entry name" value="NqrB/RnfD"/>
</dbReference>
<dbReference type="Pfam" id="PF03116">
    <property type="entry name" value="NQR2_RnfD_RnfE"/>
    <property type="match status" value="1"/>
</dbReference>
<keyword evidence="8 10" id="KW-0472">Membrane</keyword>